<dbReference type="EMBL" id="JAVDTT010000002">
    <property type="protein sequence ID" value="MDR6841358.1"/>
    <property type="molecule type" value="Genomic_DNA"/>
</dbReference>
<evidence type="ECO:0000256" key="1">
    <source>
        <dbReference type="SAM" id="Phobius"/>
    </source>
</evidence>
<reference evidence="2 3" key="1">
    <citation type="submission" date="2023-07" db="EMBL/GenBank/DDBJ databases">
        <title>Sorghum-associated microbial communities from plants grown in Nebraska, USA.</title>
        <authorList>
            <person name="Schachtman D."/>
        </authorList>
    </citation>
    <scope>NUCLEOTIDE SEQUENCE [LARGE SCALE GENOMIC DNA]</scope>
    <source>
        <strain evidence="2 3">BE107</strain>
    </source>
</reference>
<keyword evidence="1" id="KW-1133">Transmembrane helix</keyword>
<evidence type="ECO:0000313" key="2">
    <source>
        <dbReference type="EMBL" id="MDR6841358.1"/>
    </source>
</evidence>
<accession>A0ABU1RRG0</accession>
<feature type="transmembrane region" description="Helical" evidence="1">
    <location>
        <begin position="54"/>
        <end position="77"/>
    </location>
</feature>
<feature type="transmembrane region" description="Helical" evidence="1">
    <location>
        <begin position="21"/>
        <end position="42"/>
    </location>
</feature>
<organism evidence="2 3">
    <name type="scientific">Pseudoxanthomonas sacheonensis</name>
    <dbReference type="NCBI Taxonomy" id="443615"/>
    <lineage>
        <taxon>Bacteria</taxon>
        <taxon>Pseudomonadati</taxon>
        <taxon>Pseudomonadota</taxon>
        <taxon>Gammaproteobacteria</taxon>
        <taxon>Lysobacterales</taxon>
        <taxon>Lysobacteraceae</taxon>
        <taxon>Pseudoxanthomonas</taxon>
    </lineage>
</organism>
<protein>
    <submittedName>
        <fullName evidence="2">Uncharacterized protein</fullName>
    </submittedName>
</protein>
<name>A0ABU1RRG0_9GAMM</name>
<dbReference type="Proteomes" id="UP001254759">
    <property type="component" value="Unassembled WGS sequence"/>
</dbReference>
<dbReference type="RefSeq" id="WP_310092047.1">
    <property type="nucleotide sequence ID" value="NZ_JAVDTT010000002.1"/>
</dbReference>
<proteinExistence type="predicted"/>
<keyword evidence="1" id="KW-0472">Membrane</keyword>
<keyword evidence="3" id="KW-1185">Reference proteome</keyword>
<comment type="caution">
    <text evidence="2">The sequence shown here is derived from an EMBL/GenBank/DDBJ whole genome shotgun (WGS) entry which is preliminary data.</text>
</comment>
<keyword evidence="1" id="KW-0812">Transmembrane</keyword>
<sequence length="87" mass="9075">MAVAERGGRTEGDTQITAYPRLLRIFAGSTIAAALCGLAALATDGSKGLHPAPFLALATLLAITAACAFLSMLLCLSGEAVIRWWKR</sequence>
<evidence type="ECO:0000313" key="3">
    <source>
        <dbReference type="Proteomes" id="UP001254759"/>
    </source>
</evidence>
<gene>
    <name evidence="2" type="ORF">J2W94_001643</name>
</gene>